<reference evidence="2" key="1">
    <citation type="journal article" date="2019" name="Int. J. Syst. Evol. Microbiol.">
        <title>The Global Catalogue of Microorganisms (GCM) 10K type strain sequencing project: providing services to taxonomists for standard genome sequencing and annotation.</title>
        <authorList>
            <consortium name="The Broad Institute Genomics Platform"/>
            <consortium name="The Broad Institute Genome Sequencing Center for Infectious Disease"/>
            <person name="Wu L."/>
            <person name="Ma J."/>
        </authorList>
    </citation>
    <scope>NUCLEOTIDE SEQUENCE [LARGE SCALE GENOMIC DNA]</scope>
    <source>
        <strain evidence="2">CCUG 49018</strain>
    </source>
</reference>
<keyword evidence="2" id="KW-1185">Reference proteome</keyword>
<comment type="caution">
    <text evidence="1">The sequence shown here is derived from an EMBL/GenBank/DDBJ whole genome shotgun (WGS) entry which is preliminary data.</text>
</comment>
<name>A0ABW3VRK2_9PSEU</name>
<dbReference type="RefSeq" id="WP_339124884.1">
    <property type="nucleotide sequence ID" value="NZ_BAABKS010000056.1"/>
</dbReference>
<organism evidence="1 2">
    <name type="scientific">Pseudonocardia benzenivorans</name>
    <dbReference type="NCBI Taxonomy" id="228005"/>
    <lineage>
        <taxon>Bacteria</taxon>
        <taxon>Bacillati</taxon>
        <taxon>Actinomycetota</taxon>
        <taxon>Actinomycetes</taxon>
        <taxon>Pseudonocardiales</taxon>
        <taxon>Pseudonocardiaceae</taxon>
        <taxon>Pseudonocardia</taxon>
    </lineage>
</organism>
<protein>
    <submittedName>
        <fullName evidence="1">Uncharacterized protein</fullName>
    </submittedName>
</protein>
<sequence>MFPQPTEPTVAEPLEAVDSDCPTCGAAAVFAYRVVDYRGWLRVTKCRSCLHVLDSRRIRPPSRSGVA</sequence>
<dbReference type="EMBL" id="JBHTMB010000310">
    <property type="protein sequence ID" value="MFD1237802.1"/>
    <property type="molecule type" value="Genomic_DNA"/>
</dbReference>
<dbReference type="Proteomes" id="UP001597182">
    <property type="component" value="Unassembled WGS sequence"/>
</dbReference>
<accession>A0ABW3VRK2</accession>
<proteinExistence type="predicted"/>
<evidence type="ECO:0000313" key="2">
    <source>
        <dbReference type="Proteomes" id="UP001597182"/>
    </source>
</evidence>
<evidence type="ECO:0000313" key="1">
    <source>
        <dbReference type="EMBL" id="MFD1237802.1"/>
    </source>
</evidence>
<gene>
    <name evidence="1" type="ORF">ACFQ34_31345</name>
</gene>